<accession>V2V4C5</accession>
<evidence type="ECO:0008006" key="3">
    <source>
        <dbReference type="Google" id="ProtNLM"/>
    </source>
</evidence>
<dbReference type="OrthoDB" id="6712715at2"/>
<dbReference type="PROSITE" id="PS51257">
    <property type="entry name" value="PROKAR_LIPOPROTEIN"/>
    <property type="match status" value="1"/>
</dbReference>
<dbReference type="RefSeq" id="WP_018678767.1">
    <property type="nucleotide sequence ID" value="NZ_AYEV01000014.1"/>
</dbReference>
<protein>
    <recommendedName>
        <fullName evidence="3">Lipoprotein</fullName>
    </recommendedName>
</protein>
<sequence>MKNNILFIMSICLLIGCKAQNPAAQQQQEVCKTLSHGYLKIQNQDEYQFWRLEKIVTQAQQNTLKLTYKQPTESGVMMSSLLLPTVEFVCTQQQQQIKVAVQQPTGQLVQVLELKLAETAIGKPQSHDLVAQSKTQ</sequence>
<keyword evidence="2" id="KW-1185">Reference proteome</keyword>
<gene>
    <name evidence="1" type="ORF">F990_01620</name>
</gene>
<dbReference type="EMBL" id="AYEV01000014">
    <property type="protein sequence ID" value="ESK55736.1"/>
    <property type="molecule type" value="Genomic_DNA"/>
</dbReference>
<dbReference type="Proteomes" id="UP000017404">
    <property type="component" value="Unassembled WGS sequence"/>
</dbReference>
<comment type="caution">
    <text evidence="1">The sequence shown here is derived from an EMBL/GenBank/DDBJ whole genome shotgun (WGS) entry which is preliminary data.</text>
</comment>
<dbReference type="AlphaFoldDB" id="V2V4C5"/>
<proteinExistence type="predicted"/>
<organism evidence="1 2">
    <name type="scientific">Acinetobacter tjernbergiae DSM 14971 = CIP 107465</name>
    <dbReference type="NCBI Taxonomy" id="1120928"/>
    <lineage>
        <taxon>Bacteria</taxon>
        <taxon>Pseudomonadati</taxon>
        <taxon>Pseudomonadota</taxon>
        <taxon>Gammaproteobacteria</taxon>
        <taxon>Moraxellales</taxon>
        <taxon>Moraxellaceae</taxon>
        <taxon>Acinetobacter</taxon>
    </lineage>
</organism>
<evidence type="ECO:0000313" key="2">
    <source>
        <dbReference type="Proteomes" id="UP000017404"/>
    </source>
</evidence>
<dbReference type="eggNOG" id="ENOG5031RFG">
    <property type="taxonomic scope" value="Bacteria"/>
</dbReference>
<name>V2V4C5_9GAMM</name>
<evidence type="ECO:0000313" key="1">
    <source>
        <dbReference type="EMBL" id="ESK55736.1"/>
    </source>
</evidence>
<reference evidence="1 2" key="1">
    <citation type="submission" date="2013-10" db="EMBL/GenBank/DDBJ databases">
        <title>The Genome Sequence of Acinetobacter tjernbergiae CIP107465.</title>
        <authorList>
            <consortium name="The Broad Institute Genomics Platform"/>
            <consortium name="The Broad Institute Genome Sequencing Center for Infectious Disease"/>
            <person name="Cerqueira G."/>
            <person name="Feldgarden M."/>
            <person name="Courvalin P."/>
            <person name="Grillot-Courvalin C."/>
            <person name="Clermont D."/>
            <person name="Rocha E."/>
            <person name="Yoon E.-J."/>
            <person name="Nemec A."/>
            <person name="Young S.K."/>
            <person name="Zeng Q."/>
            <person name="Gargeya S."/>
            <person name="Fitzgerald M."/>
            <person name="Abouelleil A."/>
            <person name="Alvarado L."/>
            <person name="Berlin A.M."/>
            <person name="Chapman S.B."/>
            <person name="Gainer-Dewar J."/>
            <person name="Goldberg J."/>
            <person name="Gnerre S."/>
            <person name="Griggs A."/>
            <person name="Gujja S."/>
            <person name="Hansen M."/>
            <person name="Howarth C."/>
            <person name="Imamovic A."/>
            <person name="Ireland A."/>
            <person name="Larimer J."/>
            <person name="McCowan C."/>
            <person name="Murphy C."/>
            <person name="Pearson M."/>
            <person name="Poon T.W."/>
            <person name="Priest M."/>
            <person name="Roberts A."/>
            <person name="Saif S."/>
            <person name="Shea T."/>
            <person name="Sykes S."/>
            <person name="Wortman J."/>
            <person name="Nusbaum C."/>
            <person name="Birren B."/>
        </authorList>
    </citation>
    <scope>NUCLEOTIDE SEQUENCE [LARGE SCALE GENOMIC DNA]</scope>
    <source>
        <strain evidence="1 2">CIP 107465</strain>
    </source>
</reference>